<dbReference type="InParanoid" id="A0A078AB72"/>
<sequence>MISNIATQGAKNQLRLQRRKTIFDKKIEVELEEHKKQVNKSKKKKGNKNAHKLQEINPFEKKPSPMLSKKFDESSIHLDEIIQSPLLNTKRLGMNLQNTDLRKYIGEQVNQTMLVLDIKRLQEVNQKYHEQRQVERFDSDFVQLMNELKQIRIQVKKLENTQVQNDQNNSTLSMTQTFTSTKVMSENHPLTAKSEQARGRTTLCQQYLIVSNRKDLMNYQKKITLLKKPFNSLQQPKLPMSPMKNKTISAHQMHAELSRISKNEEVTKLEQSDIADRSQNISDRTNVAAHELWYSDANLSDKRQTLGLLQNLKNIGKKLITFTGSTQVSIRTPVLGSKKKHFVNCTIKPEFTHIESILKVEQMNLHYVQTKLPPMQRQKVTSELQKSMLMKCITRDKYQELLLTDEDNYLTENYDMKEVIEQEMDMSVTLRFPKQFIWSDRVLLLAATMIACSI</sequence>
<dbReference type="Proteomes" id="UP000039865">
    <property type="component" value="Unassembled WGS sequence"/>
</dbReference>
<name>A0A078AB72_STYLE</name>
<accession>A0A078AB72</accession>
<organism evidence="1 2">
    <name type="scientific">Stylonychia lemnae</name>
    <name type="common">Ciliate</name>
    <dbReference type="NCBI Taxonomy" id="5949"/>
    <lineage>
        <taxon>Eukaryota</taxon>
        <taxon>Sar</taxon>
        <taxon>Alveolata</taxon>
        <taxon>Ciliophora</taxon>
        <taxon>Intramacronucleata</taxon>
        <taxon>Spirotrichea</taxon>
        <taxon>Stichotrichia</taxon>
        <taxon>Sporadotrichida</taxon>
        <taxon>Oxytrichidae</taxon>
        <taxon>Stylonychinae</taxon>
        <taxon>Stylonychia</taxon>
    </lineage>
</organism>
<keyword evidence="2" id="KW-1185">Reference proteome</keyword>
<dbReference type="EMBL" id="CCKQ01006707">
    <property type="protein sequence ID" value="CDW78028.1"/>
    <property type="molecule type" value="Genomic_DNA"/>
</dbReference>
<protein>
    <submittedName>
        <fullName evidence="1">Uncharacterized protein</fullName>
    </submittedName>
</protein>
<gene>
    <name evidence="1" type="primary">Contig219.g257</name>
    <name evidence="1" type="ORF">STYLEM_6998</name>
</gene>
<evidence type="ECO:0000313" key="2">
    <source>
        <dbReference type="Proteomes" id="UP000039865"/>
    </source>
</evidence>
<dbReference type="AlphaFoldDB" id="A0A078AB72"/>
<reference evidence="1 2" key="1">
    <citation type="submission" date="2014-06" db="EMBL/GenBank/DDBJ databases">
        <authorList>
            <person name="Swart Estienne"/>
        </authorList>
    </citation>
    <scope>NUCLEOTIDE SEQUENCE [LARGE SCALE GENOMIC DNA]</scope>
    <source>
        <strain evidence="1 2">130c</strain>
    </source>
</reference>
<proteinExistence type="predicted"/>
<evidence type="ECO:0000313" key="1">
    <source>
        <dbReference type="EMBL" id="CDW78028.1"/>
    </source>
</evidence>